<keyword evidence="4" id="KW-1185">Reference proteome</keyword>
<dbReference type="AlphaFoldDB" id="A0AAW1SDU2"/>
<evidence type="ECO:0000313" key="4">
    <source>
        <dbReference type="Proteomes" id="UP001445335"/>
    </source>
</evidence>
<keyword evidence="2" id="KW-1133">Transmembrane helix</keyword>
<evidence type="ECO:0008006" key="5">
    <source>
        <dbReference type="Google" id="ProtNLM"/>
    </source>
</evidence>
<feature type="region of interest" description="Disordered" evidence="1">
    <location>
        <begin position="1"/>
        <end position="50"/>
    </location>
</feature>
<sequence>MGSEIVPGTGAHANGGAPPTLAKSGGKAPAPLPEAVKEQAAEREARETEALQRELARVEAALAALRTEHEDLAAAREQLIRSVHRLEEEAAQEREAADAARAGCISARRAAFGLGATTALSLIALGVVAARCSRRTA</sequence>
<proteinExistence type="predicted"/>
<name>A0AAW1SDU2_9CHLO</name>
<evidence type="ECO:0000256" key="1">
    <source>
        <dbReference type="SAM" id="MobiDB-lite"/>
    </source>
</evidence>
<reference evidence="3 4" key="1">
    <citation type="journal article" date="2024" name="Nat. Commun.">
        <title>Phylogenomics reveals the evolutionary origins of lichenization in chlorophyte algae.</title>
        <authorList>
            <person name="Puginier C."/>
            <person name="Libourel C."/>
            <person name="Otte J."/>
            <person name="Skaloud P."/>
            <person name="Haon M."/>
            <person name="Grisel S."/>
            <person name="Petersen M."/>
            <person name="Berrin J.G."/>
            <person name="Delaux P.M."/>
            <person name="Dal Grande F."/>
            <person name="Keller J."/>
        </authorList>
    </citation>
    <scope>NUCLEOTIDE SEQUENCE [LARGE SCALE GENOMIC DNA]</scope>
    <source>
        <strain evidence="3 4">SAG 245.80</strain>
    </source>
</reference>
<evidence type="ECO:0000313" key="3">
    <source>
        <dbReference type="EMBL" id="KAK9843761.1"/>
    </source>
</evidence>
<keyword evidence="2" id="KW-0472">Membrane</keyword>
<organism evidence="3 4">
    <name type="scientific">Elliptochloris bilobata</name>
    <dbReference type="NCBI Taxonomy" id="381761"/>
    <lineage>
        <taxon>Eukaryota</taxon>
        <taxon>Viridiplantae</taxon>
        <taxon>Chlorophyta</taxon>
        <taxon>core chlorophytes</taxon>
        <taxon>Trebouxiophyceae</taxon>
        <taxon>Trebouxiophyceae incertae sedis</taxon>
        <taxon>Elliptochloris clade</taxon>
        <taxon>Elliptochloris</taxon>
    </lineage>
</organism>
<comment type="caution">
    <text evidence="3">The sequence shown here is derived from an EMBL/GenBank/DDBJ whole genome shotgun (WGS) entry which is preliminary data.</text>
</comment>
<keyword evidence="2" id="KW-0812">Transmembrane</keyword>
<dbReference type="Proteomes" id="UP001445335">
    <property type="component" value="Unassembled WGS sequence"/>
</dbReference>
<evidence type="ECO:0000256" key="2">
    <source>
        <dbReference type="SAM" id="Phobius"/>
    </source>
</evidence>
<feature type="transmembrane region" description="Helical" evidence="2">
    <location>
        <begin position="110"/>
        <end position="130"/>
    </location>
</feature>
<protein>
    <recommendedName>
        <fullName evidence="5">DUF3618 domain-containing protein</fullName>
    </recommendedName>
</protein>
<gene>
    <name evidence="3" type="ORF">WJX81_005143</name>
</gene>
<feature type="compositionally biased region" description="Basic and acidic residues" evidence="1">
    <location>
        <begin position="35"/>
        <end position="50"/>
    </location>
</feature>
<dbReference type="EMBL" id="JALJOU010000005">
    <property type="protein sequence ID" value="KAK9843761.1"/>
    <property type="molecule type" value="Genomic_DNA"/>
</dbReference>
<accession>A0AAW1SDU2</accession>